<dbReference type="Gene3D" id="3.40.50.150">
    <property type="entry name" value="Vaccinia Virus protein VP39"/>
    <property type="match status" value="1"/>
</dbReference>
<dbReference type="Pfam" id="PF00145">
    <property type="entry name" value="DNA_methylase"/>
    <property type="match status" value="1"/>
</dbReference>
<evidence type="ECO:0000256" key="4">
    <source>
        <dbReference type="ARBA" id="ARBA00022691"/>
    </source>
</evidence>
<protein>
    <recommendedName>
        <fullName evidence="1">DNA (cytosine-5-)-methyltransferase</fullName>
        <ecNumber evidence="1">2.1.1.37</ecNumber>
    </recommendedName>
</protein>
<proteinExistence type="inferred from homology"/>
<feature type="region of interest" description="Disordered" evidence="6">
    <location>
        <begin position="435"/>
        <end position="454"/>
    </location>
</feature>
<evidence type="ECO:0000313" key="8">
    <source>
        <dbReference type="Proteomes" id="UP001642464"/>
    </source>
</evidence>
<name>A0ABP0PGZ2_9DINO</name>
<accession>A0ABP0PGZ2</accession>
<dbReference type="EC" id="2.1.1.37" evidence="1"/>
<evidence type="ECO:0000313" key="7">
    <source>
        <dbReference type="EMBL" id="CAK9074184.1"/>
    </source>
</evidence>
<feature type="compositionally biased region" description="Basic and acidic residues" evidence="6">
    <location>
        <begin position="56"/>
        <end position="66"/>
    </location>
</feature>
<dbReference type="SUPFAM" id="SSF53335">
    <property type="entry name" value="S-adenosyl-L-methionine-dependent methyltransferases"/>
    <property type="match status" value="1"/>
</dbReference>
<dbReference type="GO" id="GO:0032259">
    <property type="term" value="P:methylation"/>
    <property type="evidence" value="ECO:0007669"/>
    <property type="project" value="UniProtKB-KW"/>
</dbReference>
<keyword evidence="3 5" id="KW-0808">Transferase</keyword>
<dbReference type="InterPro" id="IPR001525">
    <property type="entry name" value="C5_MeTfrase"/>
</dbReference>
<feature type="active site" evidence="5">
    <location>
        <position position="627"/>
    </location>
</feature>
<evidence type="ECO:0000256" key="3">
    <source>
        <dbReference type="ARBA" id="ARBA00022679"/>
    </source>
</evidence>
<dbReference type="PRINTS" id="PR00105">
    <property type="entry name" value="C5METTRFRASE"/>
</dbReference>
<dbReference type="Proteomes" id="UP001642464">
    <property type="component" value="Unassembled WGS sequence"/>
</dbReference>
<feature type="region of interest" description="Disordered" evidence="6">
    <location>
        <begin position="465"/>
        <end position="493"/>
    </location>
</feature>
<gene>
    <name evidence="7" type="ORF">SCF082_LOCUS36157</name>
</gene>
<evidence type="ECO:0000256" key="5">
    <source>
        <dbReference type="PROSITE-ProRule" id="PRU01016"/>
    </source>
</evidence>
<feature type="compositionally biased region" description="Low complexity" evidence="6">
    <location>
        <begin position="1"/>
        <end position="12"/>
    </location>
</feature>
<sequence length="1420" mass="156522">MTTEQNTTTTETTDPKGPTVYRIGDNFPGCLPEGDPFATLDYGRAVEILDETLDRLADDEAAHRDEEDGDEMGEAESARAALAAHKRDEPDGTPFSIGIEGRVYWIEADEPIDDDETRRAALAVLLECDLDDVEEAAYGENTFEAEGGEFLVLDDEEAQEAAEEAIERDLWAFRPEFLAAYCPDGVDSEVLSAIQEARCEDASEPFRGLVGDRLDDLKADAIGADGRGHFLAHYDHDERETDCGRFYVYRARRDGYPADRALRAARSLARFEDEEEAGRVRFRYVPDDDPAGVLDFLDAPEWRGAPARAVRDLADRDGVWVALAEVRRPSCPSCGAGERWDVAGSLGGLIGDPTTETGLPLDYRADLAEEARARLRLVRGRSSVDREAARESSRLRGIEAEALAEIELARPRAWGGGPPLVMGPRALLRPSLKKESQIGNERSGMRPDLGLIPGGDIRPLCPGGYRTAGEDSIPGREDSNRGLERRTRGLDPGTRAGTFVAHFRPWDWSLGRKMHIPLKSAPPRADTGVDWKRRQEQPTMTNTQETSLAPLVIDSFAGGGGASSGLAAVLGREVDVAVNHCPEALAMHRQNHPDTVHLEEDVWLACKDAQRVTQGRPVGVLWASPDCRHFSRARGGRPVSARVRSLAWTVVKWAKAVKPRIVFLENVPEFTDWGPIAADGKPIKARKGELFRRWCRRMEAEGYVLDWRVLDAADYGVPTHRRRLYLVARRDGQPIEWPEPTHGPGRGLPYRTAAECIDWSIPGRSIFGRKKPLADATMMRIAKGLRRYVLEAGDDAFIVRTGHARADGKTGMTMRGQRLCKPLGTVCAGVNDKALIIPWVVQAYGGGPNGKIPTGKSVAMPLPAITQNDHNWLAEAHVQKVAERTAGVDEVRAFLIKYYGNGVGQGLDEPLHTITQKDRFGIVEVHGVDYEIVDITLRMLEPHELAAAQGFPPDYVLLPTKKASVAKIGNSGRGMTPLEKFVLSIAKMDLVYAPNDPQNMTRTINAARRALQEEGARKQAEKDSREDASTRTITLRFEDATFRALRNAIGVRGLCAQAGGLPDAFVMRLVEEIEKGTTDWDVVQKGRAEFYWDRLEEHEQSRLARGLFLGTQPRDAWCAFIERRAVEDRIRRVSDAGVNFGRLAPRRGRARPETTMTVNCDECWGTGFWKGQGAPCSQGCKPKESRYGLDAGTSPAVDLASGRDETVVGEFQKGGLVDVHDPRLSRIGASFLPEQQFTPEWVKPKAPAPQPYLPQGLTINVSGPSDWELRDQNGPLITAAIAARQPSPNIHGYVRVVTVNHSNPWQVDARVADGDTEDHCKLAWVYKARHFICNAIDPNVEHRLGTPALMALADSLARRMAFVAAVNGLFDQRAAGGCNKSFADCQRHGNEVRFGGVRIPGPTPDTPCPFLFRDKHCGMP</sequence>
<keyword evidence="8" id="KW-1185">Reference proteome</keyword>
<feature type="region of interest" description="Disordered" evidence="6">
    <location>
        <begin position="56"/>
        <end position="93"/>
    </location>
</feature>
<keyword evidence="4 5" id="KW-0949">S-adenosyl-L-methionine</keyword>
<evidence type="ECO:0000256" key="6">
    <source>
        <dbReference type="SAM" id="MobiDB-lite"/>
    </source>
</evidence>
<dbReference type="PANTHER" id="PTHR10629:SF52">
    <property type="entry name" value="DNA (CYTOSINE-5)-METHYLTRANSFERASE 1"/>
    <property type="match status" value="1"/>
</dbReference>
<dbReference type="PROSITE" id="PS51679">
    <property type="entry name" value="SAM_MT_C5"/>
    <property type="match status" value="1"/>
</dbReference>
<dbReference type="InterPro" id="IPR050390">
    <property type="entry name" value="C5-Methyltransferase"/>
</dbReference>
<organism evidence="7 8">
    <name type="scientific">Durusdinium trenchii</name>
    <dbReference type="NCBI Taxonomy" id="1381693"/>
    <lineage>
        <taxon>Eukaryota</taxon>
        <taxon>Sar</taxon>
        <taxon>Alveolata</taxon>
        <taxon>Dinophyceae</taxon>
        <taxon>Suessiales</taxon>
        <taxon>Symbiodiniaceae</taxon>
        <taxon>Durusdinium</taxon>
    </lineage>
</organism>
<dbReference type="PANTHER" id="PTHR10629">
    <property type="entry name" value="CYTOSINE-SPECIFIC METHYLTRANSFERASE"/>
    <property type="match status" value="1"/>
</dbReference>
<comment type="caution">
    <text evidence="7">The sequence shown here is derived from an EMBL/GenBank/DDBJ whole genome shotgun (WGS) entry which is preliminary data.</text>
</comment>
<feature type="region of interest" description="Disordered" evidence="6">
    <location>
        <begin position="1"/>
        <end position="20"/>
    </location>
</feature>
<evidence type="ECO:0000256" key="1">
    <source>
        <dbReference type="ARBA" id="ARBA00011975"/>
    </source>
</evidence>
<keyword evidence="2 5" id="KW-0489">Methyltransferase</keyword>
<dbReference type="EMBL" id="CAXAMM010035402">
    <property type="protein sequence ID" value="CAK9074184.1"/>
    <property type="molecule type" value="Genomic_DNA"/>
</dbReference>
<dbReference type="InterPro" id="IPR029063">
    <property type="entry name" value="SAM-dependent_MTases_sf"/>
</dbReference>
<evidence type="ECO:0000256" key="2">
    <source>
        <dbReference type="ARBA" id="ARBA00022603"/>
    </source>
</evidence>
<dbReference type="GO" id="GO:0008168">
    <property type="term" value="F:methyltransferase activity"/>
    <property type="evidence" value="ECO:0007669"/>
    <property type="project" value="UniProtKB-KW"/>
</dbReference>
<comment type="similarity">
    <text evidence="5">Belongs to the class I-like SAM-binding methyltransferase superfamily. C5-methyltransferase family.</text>
</comment>
<feature type="compositionally biased region" description="Basic and acidic residues" evidence="6">
    <location>
        <begin position="473"/>
        <end position="489"/>
    </location>
</feature>
<reference evidence="7 8" key="1">
    <citation type="submission" date="2024-02" db="EMBL/GenBank/DDBJ databases">
        <authorList>
            <person name="Chen Y."/>
            <person name="Shah S."/>
            <person name="Dougan E. K."/>
            <person name="Thang M."/>
            <person name="Chan C."/>
        </authorList>
    </citation>
    <scope>NUCLEOTIDE SEQUENCE [LARGE SCALE GENOMIC DNA]</scope>
</reference>